<dbReference type="Proteomes" id="UP000215595">
    <property type="component" value="Unassembled WGS sequence"/>
</dbReference>
<dbReference type="Gene3D" id="2.10.260.10">
    <property type="match status" value="1"/>
</dbReference>
<dbReference type="PROSITE" id="PS51740">
    <property type="entry name" value="SPOVT_ABRB"/>
    <property type="match status" value="1"/>
</dbReference>
<sequence>MPTSIRKIGNSQGVILPKPALQALGVAEGGAVEFIYETGKISIVPAKRKVREGWAEDFAALAADGLSEEDREWLEADLTSETDEEALGPDWTDEEIAALEAALAANERDPR</sequence>
<dbReference type="InterPro" id="IPR007159">
    <property type="entry name" value="SpoVT-AbrB_dom"/>
</dbReference>
<dbReference type="EMBL" id="NCEB01000014">
    <property type="protein sequence ID" value="OYX33756.1"/>
    <property type="molecule type" value="Genomic_DNA"/>
</dbReference>
<gene>
    <name evidence="3" type="ORF">B7Z01_08380</name>
</gene>
<reference evidence="3 4" key="1">
    <citation type="submission" date="2017-03" db="EMBL/GenBank/DDBJ databases">
        <title>Lifting the veil on microbial sulfur biogeochemistry in mining wastewaters.</title>
        <authorList>
            <person name="Kantor R.S."/>
            <person name="Colenbrander Nelson T."/>
            <person name="Marshall S."/>
            <person name="Bennett D."/>
            <person name="Apte S."/>
            <person name="Camacho D."/>
            <person name="Thomas B.C."/>
            <person name="Warren L.A."/>
            <person name="Banfield J.F."/>
        </authorList>
    </citation>
    <scope>NUCLEOTIDE SEQUENCE [LARGE SCALE GENOMIC DNA]</scope>
    <source>
        <strain evidence="3">32-69-9</strain>
    </source>
</reference>
<keyword evidence="1" id="KW-0238">DNA-binding</keyword>
<feature type="domain" description="SpoVT-AbrB" evidence="2">
    <location>
        <begin position="3"/>
        <end position="48"/>
    </location>
</feature>
<organism evidence="3 4">
    <name type="scientific">Brevundimonas subvibrioides</name>
    <dbReference type="NCBI Taxonomy" id="74313"/>
    <lineage>
        <taxon>Bacteria</taxon>
        <taxon>Pseudomonadati</taxon>
        <taxon>Pseudomonadota</taxon>
        <taxon>Alphaproteobacteria</taxon>
        <taxon>Caulobacterales</taxon>
        <taxon>Caulobacteraceae</taxon>
        <taxon>Brevundimonas</taxon>
    </lineage>
</organism>
<comment type="caution">
    <text evidence="3">The sequence shown here is derived from an EMBL/GenBank/DDBJ whole genome shotgun (WGS) entry which is preliminary data.</text>
</comment>
<dbReference type="AlphaFoldDB" id="A0A258FN33"/>
<evidence type="ECO:0000313" key="4">
    <source>
        <dbReference type="Proteomes" id="UP000215595"/>
    </source>
</evidence>
<protein>
    <recommendedName>
        <fullName evidence="2">SpoVT-AbrB domain-containing protein</fullName>
    </recommendedName>
</protein>
<dbReference type="Pfam" id="PF04014">
    <property type="entry name" value="MazE_antitoxin"/>
    <property type="match status" value="1"/>
</dbReference>
<name>A0A258FN33_9CAUL</name>
<dbReference type="SMART" id="SM00966">
    <property type="entry name" value="SpoVT_AbrB"/>
    <property type="match status" value="1"/>
</dbReference>
<dbReference type="GO" id="GO:0003677">
    <property type="term" value="F:DNA binding"/>
    <property type="evidence" value="ECO:0007669"/>
    <property type="project" value="UniProtKB-UniRule"/>
</dbReference>
<dbReference type="SUPFAM" id="SSF89447">
    <property type="entry name" value="AbrB/MazE/MraZ-like"/>
    <property type="match status" value="1"/>
</dbReference>
<evidence type="ECO:0000313" key="3">
    <source>
        <dbReference type="EMBL" id="OYX33756.1"/>
    </source>
</evidence>
<evidence type="ECO:0000259" key="2">
    <source>
        <dbReference type="PROSITE" id="PS51740"/>
    </source>
</evidence>
<evidence type="ECO:0000256" key="1">
    <source>
        <dbReference type="PROSITE-ProRule" id="PRU01076"/>
    </source>
</evidence>
<proteinExistence type="predicted"/>
<dbReference type="InterPro" id="IPR037914">
    <property type="entry name" value="SpoVT-AbrB_sf"/>
</dbReference>
<accession>A0A258FN33</accession>